<dbReference type="eggNOG" id="COG2755">
    <property type="taxonomic scope" value="Bacteria"/>
</dbReference>
<dbReference type="GO" id="GO:0004622">
    <property type="term" value="F:phosphatidylcholine lysophospholipase activity"/>
    <property type="evidence" value="ECO:0007669"/>
    <property type="project" value="TreeGrafter"/>
</dbReference>
<dbReference type="EnsemblBacteria" id="ABC43570">
    <property type="protein sequence ID" value="ABC43570"/>
    <property type="gene ID" value="SRU_2203"/>
</dbReference>
<reference evidence="3 4" key="1">
    <citation type="journal article" date="2005" name="Proc. Natl. Acad. Sci. U.S.A.">
        <title>The genome of Salinibacter ruber: convergence and gene exchange among hyperhalophilic bacteria and archaea.</title>
        <authorList>
            <person name="Mongodin E.F."/>
            <person name="Nelson K.E."/>
            <person name="Daugherty S."/>
            <person name="Deboy R.T."/>
            <person name="Wister J."/>
            <person name="Khouri H."/>
            <person name="Weidman J."/>
            <person name="Walsh D.A."/>
            <person name="Papke R.T."/>
            <person name="Sanchez Perez G."/>
            <person name="Sharma A.K."/>
            <person name="Nesbo C.L."/>
            <person name="MacLeod D."/>
            <person name="Bapteste E."/>
            <person name="Doolittle W.F."/>
            <person name="Charlebois R.L."/>
            <person name="Legault B."/>
            <person name="Rodriguez-Valera F."/>
        </authorList>
    </citation>
    <scope>NUCLEOTIDE SEQUENCE [LARGE SCALE GENOMIC DNA]</scope>
    <source>
        <strain evidence="4">DSM 13855 / CECT 5946 / M31</strain>
    </source>
</reference>
<dbReference type="OrthoDB" id="9786188at2"/>
<dbReference type="Pfam" id="PF13472">
    <property type="entry name" value="Lipase_GDSL_2"/>
    <property type="match status" value="1"/>
</dbReference>
<name>Q2S0H3_SALRD</name>
<evidence type="ECO:0000313" key="4">
    <source>
        <dbReference type="Proteomes" id="UP000008674"/>
    </source>
</evidence>
<dbReference type="InterPro" id="IPR013830">
    <property type="entry name" value="SGNH_hydro"/>
</dbReference>
<dbReference type="STRING" id="309807.SRU_2203"/>
<dbReference type="InterPro" id="IPR036514">
    <property type="entry name" value="SGNH_hydro_sf"/>
</dbReference>
<feature type="region of interest" description="Disordered" evidence="1">
    <location>
        <begin position="358"/>
        <end position="381"/>
    </location>
</feature>
<sequence length="575" mass="61378">MGHPETGSFRRALCSPRKTRRGVRIAPGAPGALRVRFRASETGARPADSPLGDAGRFRHLFVVDDLPATEVEDAFRAGGQLLVVRHQDERRAGGLVQLEEKILDPTGRLGVEVAGRLVGEEHAGAVDEGPRHGHPLALAPRELRGVVVEPVAQPHLVEQIGGPGARVGIAPQLGRHHHVLQGRQRREQAEGLEDEPDVSVAHLGTLVFVEGREVDATKLHAPARRLVEAGAQPQQGRLATARRADDGAGVALVHRKAHVVNHRQGAPPAGKRLRQGLDLENGGLAHGREEESLRNERGCSVGRRCPGNPAASVSVRRAEAIPRSFRRCPAACMSTIRLYLFLLVGVLGLVGCGQDRSTSAPAASSADTTQSPPASGAADTTDAEARVLVLGNSIAAGSGVSSREAFPARLQQKVDSLGWDVQVQNAGVSGETTAGGLQRIGWVLQRPVDVLVLELGGNDGLRGIDPGVTRKNLRGIIDTTLSTYPEARVLLTGMQVPPNLGPEYARQFRQVYPAVAEAYDRVTLIPFLLNDIAGSDSLMQDDGIHPTAAGHRLIANEIWTDLRPLLEERRPQDPA</sequence>
<dbReference type="AntiFam" id="ANF00095">
    <property type="entry name" value="Shadow ORF (opposite ABC transporters)"/>
</dbReference>
<protein>
    <submittedName>
        <fullName evidence="3">GDSL-like lipase/acylhydrolase domain protein</fullName>
    </submittedName>
</protein>
<feature type="domain" description="SGNH hydrolase-type esterase" evidence="2">
    <location>
        <begin position="389"/>
        <end position="553"/>
    </location>
</feature>
<dbReference type="Proteomes" id="UP000008674">
    <property type="component" value="Chromosome"/>
</dbReference>
<proteinExistence type="predicted"/>
<accession>Q2S0H3</accession>
<keyword evidence="4" id="KW-1185">Reference proteome</keyword>
<gene>
    <name evidence="3" type="ordered locus">SRU_2203</name>
</gene>
<dbReference type="AlphaFoldDB" id="Q2S0H3"/>
<dbReference type="PATRIC" id="fig|309807.25.peg.2294"/>
<dbReference type="EMBL" id="CP000159">
    <property type="protein sequence ID" value="ABC43570.1"/>
    <property type="molecule type" value="Genomic_DNA"/>
</dbReference>
<evidence type="ECO:0000259" key="2">
    <source>
        <dbReference type="Pfam" id="PF13472"/>
    </source>
</evidence>
<dbReference type="InterPro" id="IPR051532">
    <property type="entry name" value="Ester_Hydrolysis_Enzymes"/>
</dbReference>
<dbReference type="HOGENOM" id="CLU_473972_0_0_10"/>
<evidence type="ECO:0000313" key="3">
    <source>
        <dbReference type="EMBL" id="ABC43570.1"/>
    </source>
</evidence>
<organism evidence="3 4">
    <name type="scientific">Salinibacter ruber (strain DSM 13855 / M31)</name>
    <dbReference type="NCBI Taxonomy" id="309807"/>
    <lineage>
        <taxon>Bacteria</taxon>
        <taxon>Pseudomonadati</taxon>
        <taxon>Rhodothermota</taxon>
        <taxon>Rhodothermia</taxon>
        <taxon>Rhodothermales</taxon>
        <taxon>Salinibacteraceae</taxon>
        <taxon>Salinibacter</taxon>
    </lineage>
</organism>
<dbReference type="PANTHER" id="PTHR30383:SF24">
    <property type="entry name" value="THIOESTERASE 1_PROTEASE 1_LYSOPHOSPHOLIPASE L1"/>
    <property type="match status" value="1"/>
</dbReference>
<dbReference type="Gene3D" id="3.40.50.1110">
    <property type="entry name" value="SGNH hydrolase"/>
    <property type="match status" value="1"/>
</dbReference>
<dbReference type="PANTHER" id="PTHR30383">
    <property type="entry name" value="THIOESTERASE 1/PROTEASE 1/LYSOPHOSPHOLIPASE L1"/>
    <property type="match status" value="1"/>
</dbReference>
<dbReference type="CDD" id="cd01822">
    <property type="entry name" value="Lysophospholipase_L1_like"/>
    <property type="match status" value="1"/>
</dbReference>
<evidence type="ECO:0000256" key="1">
    <source>
        <dbReference type="SAM" id="MobiDB-lite"/>
    </source>
</evidence>
<feature type="compositionally biased region" description="Low complexity" evidence="1">
    <location>
        <begin position="358"/>
        <end position="375"/>
    </location>
</feature>
<dbReference type="SUPFAM" id="SSF52266">
    <property type="entry name" value="SGNH hydrolase"/>
    <property type="match status" value="1"/>
</dbReference>
<dbReference type="KEGG" id="sru:SRU_2203"/>
<dbReference type="AntiFam" id="ANF00142">
    <property type="entry name" value="Shadow ORF (opposite yadG)"/>
</dbReference>